<evidence type="ECO:0000256" key="1">
    <source>
        <dbReference type="SAM" id="MobiDB-lite"/>
    </source>
</evidence>
<evidence type="ECO:0000313" key="2">
    <source>
        <dbReference type="EMBL" id="GAA2361548.1"/>
    </source>
</evidence>
<proteinExistence type="predicted"/>
<feature type="region of interest" description="Disordered" evidence="1">
    <location>
        <begin position="59"/>
        <end position="131"/>
    </location>
</feature>
<dbReference type="Proteomes" id="UP001501444">
    <property type="component" value="Unassembled WGS sequence"/>
</dbReference>
<name>A0ABN3GVQ0_9ACTN</name>
<feature type="compositionally biased region" description="Low complexity" evidence="1">
    <location>
        <begin position="97"/>
        <end position="112"/>
    </location>
</feature>
<gene>
    <name evidence="2" type="ORF">GCM10010170_057020</name>
</gene>
<organism evidence="2 3">
    <name type="scientific">Dactylosporangium salmoneum</name>
    <dbReference type="NCBI Taxonomy" id="53361"/>
    <lineage>
        <taxon>Bacteria</taxon>
        <taxon>Bacillati</taxon>
        <taxon>Actinomycetota</taxon>
        <taxon>Actinomycetes</taxon>
        <taxon>Micromonosporales</taxon>
        <taxon>Micromonosporaceae</taxon>
        <taxon>Dactylosporangium</taxon>
    </lineage>
</organism>
<comment type="caution">
    <text evidence="2">The sequence shown here is derived from an EMBL/GenBank/DDBJ whole genome shotgun (WGS) entry which is preliminary data.</text>
</comment>
<sequence>MFVYDSSVPSDRRAVMDRRGRTAGILTLCALLITGAAACAPAKSPAASAALATAASESPSAEPSTSAAVPEASTAAPEASTAAPEASAPVPGASTPAAQGSAAPVAAKTTVPAKPPTPTTAPAQAGGAHVKSASMHLLRTATGSPGDWCGPTSQVPLEFTLYFDGTGPGTATAVVHDSDGLSVTLGSYPNQHGQSGGGGHFDVHISKDRPKRTVEFWVEVTSPNHVSSPHAAFAVDCAGVLDK</sequence>
<reference evidence="2 3" key="1">
    <citation type="journal article" date="2019" name="Int. J. Syst. Evol. Microbiol.">
        <title>The Global Catalogue of Microorganisms (GCM) 10K type strain sequencing project: providing services to taxonomists for standard genome sequencing and annotation.</title>
        <authorList>
            <consortium name="The Broad Institute Genomics Platform"/>
            <consortium name="The Broad Institute Genome Sequencing Center for Infectious Disease"/>
            <person name="Wu L."/>
            <person name="Ma J."/>
        </authorList>
    </citation>
    <scope>NUCLEOTIDE SEQUENCE [LARGE SCALE GENOMIC DNA]</scope>
    <source>
        <strain evidence="2 3">JCM 3272</strain>
    </source>
</reference>
<protein>
    <submittedName>
        <fullName evidence="2">Uncharacterized protein</fullName>
    </submittedName>
</protein>
<accession>A0ABN3GVQ0</accession>
<evidence type="ECO:0000313" key="3">
    <source>
        <dbReference type="Proteomes" id="UP001501444"/>
    </source>
</evidence>
<dbReference type="EMBL" id="BAAARV010000053">
    <property type="protein sequence ID" value="GAA2361548.1"/>
    <property type="molecule type" value="Genomic_DNA"/>
</dbReference>
<feature type="compositionally biased region" description="Low complexity" evidence="1">
    <location>
        <begin position="59"/>
        <end position="89"/>
    </location>
</feature>
<keyword evidence="3" id="KW-1185">Reference proteome</keyword>